<keyword evidence="3" id="KW-1185">Reference proteome</keyword>
<dbReference type="RefSeq" id="WP_070068396.1">
    <property type="nucleotide sequence ID" value="NZ_MKKK01000001.1"/>
</dbReference>
<evidence type="ECO:0000256" key="1">
    <source>
        <dbReference type="SAM" id="Phobius"/>
    </source>
</evidence>
<feature type="transmembrane region" description="Helical" evidence="1">
    <location>
        <begin position="9"/>
        <end position="30"/>
    </location>
</feature>
<reference evidence="2 3" key="1">
    <citation type="submission" date="2016-09" db="EMBL/GenBank/DDBJ databases">
        <authorList>
            <person name="Capua I."/>
            <person name="De Benedictis P."/>
            <person name="Joannis T."/>
            <person name="Lombin L.H."/>
            <person name="Cattoli G."/>
        </authorList>
    </citation>
    <scope>NUCLEOTIDE SEQUENCE [LARGE SCALE GENOMIC DNA]</scope>
    <source>
        <strain evidence="2 3">ANC 4671</strain>
    </source>
</reference>
<protein>
    <submittedName>
        <fullName evidence="2">DoxX-like family protein</fullName>
    </submittedName>
</protein>
<gene>
    <name evidence="2" type="ORF">BJI46_00335</name>
</gene>
<dbReference type="Pfam" id="PF13781">
    <property type="entry name" value="DoxX_3"/>
    <property type="match status" value="1"/>
</dbReference>
<keyword evidence="1" id="KW-0472">Membrane</keyword>
<feature type="transmembrane region" description="Helical" evidence="1">
    <location>
        <begin position="100"/>
        <end position="121"/>
    </location>
</feature>
<accession>A0A1E7RFT9</accession>
<evidence type="ECO:0000313" key="3">
    <source>
        <dbReference type="Proteomes" id="UP000185895"/>
    </source>
</evidence>
<evidence type="ECO:0000313" key="2">
    <source>
        <dbReference type="EMBL" id="OEY98015.1"/>
    </source>
</evidence>
<proteinExistence type="predicted"/>
<feature type="transmembrane region" description="Helical" evidence="1">
    <location>
        <begin position="50"/>
        <end position="69"/>
    </location>
</feature>
<dbReference type="InterPro" id="IPR025695">
    <property type="entry name" value="DoxX-like"/>
</dbReference>
<dbReference type="STRING" id="1262585.BJI46_00335"/>
<feature type="transmembrane region" description="Helical" evidence="1">
    <location>
        <begin position="76"/>
        <end position="94"/>
    </location>
</feature>
<sequence>MSHSKIIKFIYIILGSLWVYQGIFPKLIFTSPDEIAIWQWVGLSEYHAKLAGQTGGVIEIIFGLFLIFYPLKILHYLNILGLLFLLVLMSLVMPDTLIRAFNPVVMNVAMISLSCIALMLYHAKQNNYSE</sequence>
<dbReference type="Proteomes" id="UP000185895">
    <property type="component" value="Unassembled WGS sequence"/>
</dbReference>
<dbReference type="AlphaFoldDB" id="A0A1E7RFT9"/>
<name>A0A1E7RFT9_9GAMM</name>
<organism evidence="2 3">
    <name type="scientific">Acinetobacter qingfengensis</name>
    <dbReference type="NCBI Taxonomy" id="1262585"/>
    <lineage>
        <taxon>Bacteria</taxon>
        <taxon>Pseudomonadati</taxon>
        <taxon>Pseudomonadota</taxon>
        <taxon>Gammaproteobacteria</taxon>
        <taxon>Moraxellales</taxon>
        <taxon>Moraxellaceae</taxon>
        <taxon>Acinetobacter</taxon>
    </lineage>
</organism>
<dbReference type="EMBL" id="MKKK01000001">
    <property type="protein sequence ID" value="OEY98015.1"/>
    <property type="molecule type" value="Genomic_DNA"/>
</dbReference>
<keyword evidence="1" id="KW-0812">Transmembrane</keyword>
<comment type="caution">
    <text evidence="2">The sequence shown here is derived from an EMBL/GenBank/DDBJ whole genome shotgun (WGS) entry which is preliminary data.</text>
</comment>
<keyword evidence="1" id="KW-1133">Transmembrane helix</keyword>
<dbReference type="OrthoDB" id="6199084at2"/>